<keyword evidence="7" id="KW-1185">Reference proteome</keyword>
<accession>A0A6B8RIC4</accession>
<dbReference type="Gene3D" id="3.40.630.30">
    <property type="match status" value="1"/>
</dbReference>
<dbReference type="InterPro" id="IPR050418">
    <property type="entry name" value="D-iso_2-hydroxyacid_DH_PdxB"/>
</dbReference>
<dbReference type="InterPro" id="IPR006140">
    <property type="entry name" value="D-isomer_DH_NAD-bd"/>
</dbReference>
<dbReference type="EMBL" id="CP034235">
    <property type="protein sequence ID" value="QGQ95283.1"/>
    <property type="molecule type" value="Genomic_DNA"/>
</dbReference>
<dbReference type="SUPFAM" id="SSF55729">
    <property type="entry name" value="Acyl-CoA N-acyltransferases (Nat)"/>
    <property type="match status" value="1"/>
</dbReference>
<dbReference type="GO" id="GO:0016747">
    <property type="term" value="F:acyltransferase activity, transferring groups other than amino-acyl groups"/>
    <property type="evidence" value="ECO:0007669"/>
    <property type="project" value="InterPro"/>
</dbReference>
<dbReference type="GO" id="GO:0051287">
    <property type="term" value="F:NAD binding"/>
    <property type="evidence" value="ECO:0007669"/>
    <property type="project" value="InterPro"/>
</dbReference>
<keyword evidence="2 4" id="KW-0560">Oxidoreductase</keyword>
<dbReference type="SUPFAM" id="SSF51735">
    <property type="entry name" value="NAD(P)-binding Rossmann-fold domains"/>
    <property type="match status" value="1"/>
</dbReference>
<dbReference type="PANTHER" id="PTHR43761">
    <property type="entry name" value="D-ISOMER SPECIFIC 2-HYDROXYACID DEHYDROGENASE FAMILY PROTEIN (AFU_ORTHOLOGUE AFUA_1G13630)"/>
    <property type="match status" value="1"/>
</dbReference>
<dbReference type="InterPro" id="IPR016181">
    <property type="entry name" value="Acyl_CoA_acyltransferase"/>
</dbReference>
<evidence type="ECO:0000259" key="5">
    <source>
        <dbReference type="PROSITE" id="PS51186"/>
    </source>
</evidence>
<dbReference type="AlphaFoldDB" id="A0A6B8RIC4"/>
<sequence length="468" mass="52345">MKALCAVDTTIKFSDDESDKLDRYFDIAFVDFSKPIDTEVAEAELLLIHSKIPNEVLRKFVNCKYVLVRAHNIDYIDAKLAAELGISVKGIPQVGANAVAEHTFSLIFALAKQIIPSDLNIKAGKWREGLTPNYELYGKKLGIIGYGVIGQMVASIGKALGMEILISANGDSKETDRIPLDELLQQADIVTLHASTKIGNEQLINKARIALMKESAIFINTARGKLLDYAALEAALQSGKLGGAGLDVFAEEPIRNLSITQLSNVISTPHLAFYTDRTISMMNDHLINNAIQYFEKDLVLVKPSIEYQEEYNKFYQEWKSTGEDMVPWVIEQDPSNFEEYIDFLFSQDSEDKLLVNDFVPHSTYWLADSQHRILGAVNIRHRLNERLSNSGGHIGYGIRPTTRRMGFASKLLALALDKTQELGIYRVLVVCDKGNIGSERTILKNGGIFDSEFIEESGNIVKRFWINC</sequence>
<feature type="domain" description="N-acetyltransferase" evidence="5">
    <location>
        <begin position="324"/>
        <end position="467"/>
    </location>
</feature>
<dbReference type="OrthoDB" id="9805416at2"/>
<evidence type="ECO:0000256" key="1">
    <source>
        <dbReference type="ARBA" id="ARBA00005854"/>
    </source>
</evidence>
<dbReference type="SUPFAM" id="SSF52283">
    <property type="entry name" value="Formate/glycerate dehydrogenase catalytic domain-like"/>
    <property type="match status" value="1"/>
</dbReference>
<dbReference type="CDD" id="cd04301">
    <property type="entry name" value="NAT_SF"/>
    <property type="match status" value="1"/>
</dbReference>
<dbReference type="InterPro" id="IPR029753">
    <property type="entry name" value="D-isomer_DH_CS"/>
</dbReference>
<evidence type="ECO:0000256" key="2">
    <source>
        <dbReference type="ARBA" id="ARBA00023002"/>
    </source>
</evidence>
<name>A0A6B8RIC4_9BACL</name>
<evidence type="ECO:0000313" key="7">
    <source>
        <dbReference type="Proteomes" id="UP000426246"/>
    </source>
</evidence>
<protein>
    <submittedName>
        <fullName evidence="6">GNAT family N-acetyltransferase</fullName>
    </submittedName>
</protein>
<dbReference type="PROSITE" id="PS00671">
    <property type="entry name" value="D_2_HYDROXYACID_DH_3"/>
    <property type="match status" value="1"/>
</dbReference>
<evidence type="ECO:0000313" key="6">
    <source>
        <dbReference type="EMBL" id="QGQ95283.1"/>
    </source>
</evidence>
<dbReference type="GO" id="GO:0016616">
    <property type="term" value="F:oxidoreductase activity, acting on the CH-OH group of donors, NAD or NADP as acceptor"/>
    <property type="evidence" value="ECO:0007669"/>
    <property type="project" value="InterPro"/>
</dbReference>
<dbReference type="InterPro" id="IPR036291">
    <property type="entry name" value="NAD(P)-bd_dom_sf"/>
</dbReference>
<dbReference type="Pfam" id="PF00389">
    <property type="entry name" value="2-Hacid_dh"/>
    <property type="match status" value="1"/>
</dbReference>
<keyword evidence="3" id="KW-0520">NAD</keyword>
<dbReference type="PROSITE" id="PS51186">
    <property type="entry name" value="GNAT"/>
    <property type="match status" value="1"/>
</dbReference>
<keyword evidence="6" id="KW-0808">Transferase</keyword>
<reference evidence="7" key="1">
    <citation type="submission" date="2018-11" db="EMBL/GenBank/DDBJ databases">
        <title>Complete genome sequence of Paenibacillus sp. ML311-T8.</title>
        <authorList>
            <person name="Nam Y.-D."/>
            <person name="Kang J."/>
            <person name="Chung W.-H."/>
            <person name="Park Y.S."/>
        </authorList>
    </citation>
    <scope>NUCLEOTIDE SEQUENCE [LARGE SCALE GENOMIC DNA]</scope>
    <source>
        <strain evidence="7">ML311-T8</strain>
    </source>
</reference>
<dbReference type="Proteomes" id="UP000426246">
    <property type="component" value="Chromosome"/>
</dbReference>
<dbReference type="CDD" id="cd05198">
    <property type="entry name" value="formate_dh_like"/>
    <property type="match status" value="1"/>
</dbReference>
<dbReference type="Pfam" id="PF13302">
    <property type="entry name" value="Acetyltransf_3"/>
    <property type="match status" value="1"/>
</dbReference>
<dbReference type="InterPro" id="IPR000182">
    <property type="entry name" value="GNAT_dom"/>
</dbReference>
<comment type="similarity">
    <text evidence="1 4">Belongs to the D-isomer specific 2-hydroxyacid dehydrogenase family.</text>
</comment>
<dbReference type="KEGG" id="ppsc:EHS13_10465"/>
<organism evidence="6 7">
    <name type="scientific">Paenibacillus psychroresistens</name>
    <dbReference type="NCBI Taxonomy" id="1778678"/>
    <lineage>
        <taxon>Bacteria</taxon>
        <taxon>Bacillati</taxon>
        <taxon>Bacillota</taxon>
        <taxon>Bacilli</taxon>
        <taxon>Bacillales</taxon>
        <taxon>Paenibacillaceae</taxon>
        <taxon>Paenibacillus</taxon>
    </lineage>
</organism>
<dbReference type="Pfam" id="PF02826">
    <property type="entry name" value="2-Hacid_dh_C"/>
    <property type="match status" value="1"/>
</dbReference>
<dbReference type="PANTHER" id="PTHR43761:SF1">
    <property type="entry name" value="D-ISOMER SPECIFIC 2-HYDROXYACID DEHYDROGENASE CATALYTIC DOMAIN-CONTAINING PROTEIN-RELATED"/>
    <property type="match status" value="1"/>
</dbReference>
<gene>
    <name evidence="6" type="ORF">EHS13_10465</name>
</gene>
<proteinExistence type="inferred from homology"/>
<dbReference type="Gene3D" id="3.40.50.720">
    <property type="entry name" value="NAD(P)-binding Rossmann-like Domain"/>
    <property type="match status" value="2"/>
</dbReference>
<evidence type="ECO:0000256" key="3">
    <source>
        <dbReference type="ARBA" id="ARBA00023027"/>
    </source>
</evidence>
<evidence type="ECO:0000256" key="4">
    <source>
        <dbReference type="RuleBase" id="RU003719"/>
    </source>
</evidence>
<dbReference type="InterPro" id="IPR006139">
    <property type="entry name" value="D-isomer_2_OHA_DH_cat_dom"/>
</dbReference>